<reference evidence="9 10" key="1">
    <citation type="submission" date="2016-07" db="EMBL/GenBank/DDBJ databases">
        <title>Pervasive Adenine N6-methylation of Active Genes in Fungi.</title>
        <authorList>
            <consortium name="DOE Joint Genome Institute"/>
            <person name="Mondo S.J."/>
            <person name="Dannebaum R.O."/>
            <person name="Kuo R.C."/>
            <person name="Labutti K."/>
            <person name="Haridas S."/>
            <person name="Kuo A."/>
            <person name="Salamov A."/>
            <person name="Ahrendt S.R."/>
            <person name="Lipzen A."/>
            <person name="Sullivan W."/>
            <person name="Andreopoulos W.B."/>
            <person name="Clum A."/>
            <person name="Lindquist E."/>
            <person name="Daum C."/>
            <person name="Ramamoorthy G.K."/>
            <person name="Gryganskyi A."/>
            <person name="Culley D."/>
            <person name="Magnuson J.K."/>
            <person name="James T.Y."/>
            <person name="O'Malley M.A."/>
            <person name="Stajich J.E."/>
            <person name="Spatafora J.W."/>
            <person name="Visel A."/>
            <person name="Grigoriev I.V."/>
        </authorList>
    </citation>
    <scope>NUCLEOTIDE SEQUENCE [LARGE SCALE GENOMIC DNA]</scope>
    <source>
        <strain evidence="9 10">ATCC 12442</strain>
    </source>
</reference>
<sequence length="608" mass="63636">MTPPNGTTTSSPRISSSSSVFAASQISSALLGSPETEKALISKDSSDSGDGQFHISDDDAGKGSSLSAFLNIICVAIGVGSLQLSYTLRQSGWVGLLFVFVAGTVAFITSIITVRCMYLKAGGGKISGFHEIGLEAFGKPGYYIVSAFNMLGIIGSVGIYAILSANNISEMLARVNIHLSSRFLMLITTATMCIPTLLTRTLGETFLVSLIGTATSIIATLIVIVMAIVYPIRNGEMHISSNVAHSSPIHHFAALPSGFAVSLSTMSFAYVGSTIVPHLESGMRHPEKFGRVFGSALFVVTCIYVVMASTGYSAYGDRTLSPITLNFPRTWPTLLADICITIHVLFAGPLFLVQMALEIESGLDIASKGKRAEVIWRLCVRIGAALVILGMAEALPFFEDVISLVSALTSPVLVYLTPIAAYIKLKGWRNIRKRSLLGLMLLLAFGIVVSAFGLAETIRAIPIPVGGLAYADNQMQPFGLVRMGRMFSAQDYTADAYDAESSSDDVDQSSTDLDSSDTPDYSSVDVVAASFDSSSLAPPCESSAAPAATSDTASPPAADSSDSAASADTGASASNGSYSASPAAAPAAAPASLPRLLPQATHQLPQVL</sequence>
<dbReference type="Pfam" id="PF01490">
    <property type="entry name" value="Aa_trans"/>
    <property type="match status" value="1"/>
</dbReference>
<feature type="transmembrane region" description="Helical" evidence="7">
    <location>
        <begin position="334"/>
        <end position="353"/>
    </location>
</feature>
<gene>
    <name evidence="9" type="ORF">DL89DRAFT_290035</name>
</gene>
<dbReference type="STRING" id="61395.A0A1Y1WLQ0"/>
<dbReference type="InterPro" id="IPR013057">
    <property type="entry name" value="AA_transpt_TM"/>
</dbReference>
<feature type="transmembrane region" description="Helical" evidence="7">
    <location>
        <begin position="140"/>
        <end position="163"/>
    </location>
</feature>
<feature type="transmembrane region" description="Helical" evidence="7">
    <location>
        <begin position="401"/>
        <end position="423"/>
    </location>
</feature>
<accession>A0A1Y1WLQ0</accession>
<feature type="compositionally biased region" description="Low complexity" evidence="6">
    <location>
        <begin position="508"/>
        <end position="520"/>
    </location>
</feature>
<organism evidence="9 10">
    <name type="scientific">Linderina pennispora</name>
    <dbReference type="NCBI Taxonomy" id="61395"/>
    <lineage>
        <taxon>Eukaryota</taxon>
        <taxon>Fungi</taxon>
        <taxon>Fungi incertae sedis</taxon>
        <taxon>Zoopagomycota</taxon>
        <taxon>Kickxellomycotina</taxon>
        <taxon>Kickxellomycetes</taxon>
        <taxon>Kickxellales</taxon>
        <taxon>Kickxellaceae</taxon>
        <taxon>Linderina</taxon>
    </lineage>
</organism>
<name>A0A1Y1WLQ0_9FUNG</name>
<feature type="transmembrane region" description="Helical" evidence="7">
    <location>
        <begin position="92"/>
        <end position="119"/>
    </location>
</feature>
<feature type="region of interest" description="Disordered" evidence="6">
    <location>
        <begin position="498"/>
        <end position="520"/>
    </location>
</feature>
<feature type="compositionally biased region" description="Acidic residues" evidence="6">
    <location>
        <begin position="498"/>
        <end position="507"/>
    </location>
</feature>
<evidence type="ECO:0000256" key="3">
    <source>
        <dbReference type="ARBA" id="ARBA00022692"/>
    </source>
</evidence>
<comment type="similarity">
    <text evidence="2">Belongs to the amino acid/polyamine transporter 2 family.</text>
</comment>
<dbReference type="GO" id="GO:0005774">
    <property type="term" value="C:vacuolar membrane"/>
    <property type="evidence" value="ECO:0007669"/>
    <property type="project" value="TreeGrafter"/>
</dbReference>
<dbReference type="PANTHER" id="PTHR22950:SF349">
    <property type="entry name" value="AMINO ACID TRANSPORTER TRANSMEMBRANE DOMAIN-CONTAINING PROTEIN"/>
    <property type="match status" value="1"/>
</dbReference>
<dbReference type="AlphaFoldDB" id="A0A1Y1WLQ0"/>
<dbReference type="OrthoDB" id="40134at2759"/>
<feature type="transmembrane region" description="Helical" evidence="7">
    <location>
        <begin position="292"/>
        <end position="314"/>
    </location>
</feature>
<evidence type="ECO:0000256" key="6">
    <source>
        <dbReference type="SAM" id="MobiDB-lite"/>
    </source>
</evidence>
<evidence type="ECO:0000259" key="8">
    <source>
        <dbReference type="Pfam" id="PF01490"/>
    </source>
</evidence>
<evidence type="ECO:0000256" key="7">
    <source>
        <dbReference type="SAM" id="Phobius"/>
    </source>
</evidence>
<protein>
    <recommendedName>
        <fullName evidence="8">Amino acid transporter transmembrane domain-containing protein</fullName>
    </recommendedName>
</protein>
<dbReference type="RefSeq" id="XP_040747698.1">
    <property type="nucleotide sequence ID" value="XM_040890036.1"/>
</dbReference>
<feature type="transmembrane region" description="Helical" evidence="7">
    <location>
        <begin position="206"/>
        <end position="232"/>
    </location>
</feature>
<feature type="transmembrane region" description="Helical" evidence="7">
    <location>
        <begin position="252"/>
        <end position="271"/>
    </location>
</feature>
<evidence type="ECO:0000313" key="9">
    <source>
        <dbReference type="EMBL" id="ORX74487.1"/>
    </source>
</evidence>
<evidence type="ECO:0000256" key="1">
    <source>
        <dbReference type="ARBA" id="ARBA00004141"/>
    </source>
</evidence>
<proteinExistence type="inferred from homology"/>
<evidence type="ECO:0000256" key="4">
    <source>
        <dbReference type="ARBA" id="ARBA00022989"/>
    </source>
</evidence>
<dbReference type="GO" id="GO:0015179">
    <property type="term" value="F:L-amino acid transmembrane transporter activity"/>
    <property type="evidence" value="ECO:0007669"/>
    <property type="project" value="TreeGrafter"/>
</dbReference>
<keyword evidence="5 7" id="KW-0472">Membrane</keyword>
<evidence type="ECO:0000256" key="5">
    <source>
        <dbReference type="ARBA" id="ARBA00023136"/>
    </source>
</evidence>
<keyword evidence="3 7" id="KW-0812">Transmembrane</keyword>
<comment type="caution">
    <text evidence="9">The sequence shown here is derived from an EMBL/GenBank/DDBJ whole genome shotgun (WGS) entry which is preliminary data.</text>
</comment>
<dbReference type="EMBL" id="MCFD01000001">
    <property type="protein sequence ID" value="ORX74487.1"/>
    <property type="molecule type" value="Genomic_DNA"/>
</dbReference>
<dbReference type="GeneID" id="63806684"/>
<dbReference type="PANTHER" id="PTHR22950">
    <property type="entry name" value="AMINO ACID TRANSPORTER"/>
    <property type="match status" value="1"/>
</dbReference>
<keyword evidence="4 7" id="KW-1133">Transmembrane helix</keyword>
<dbReference type="Proteomes" id="UP000193922">
    <property type="component" value="Unassembled WGS sequence"/>
</dbReference>
<keyword evidence="10" id="KW-1185">Reference proteome</keyword>
<evidence type="ECO:0000256" key="2">
    <source>
        <dbReference type="ARBA" id="ARBA00008066"/>
    </source>
</evidence>
<feature type="region of interest" description="Disordered" evidence="6">
    <location>
        <begin position="539"/>
        <end position="596"/>
    </location>
</feature>
<feature type="transmembrane region" description="Helical" evidence="7">
    <location>
        <begin position="374"/>
        <end position="395"/>
    </location>
</feature>
<feature type="transmembrane region" description="Helical" evidence="7">
    <location>
        <begin position="435"/>
        <end position="455"/>
    </location>
</feature>
<feature type="domain" description="Amino acid transporter transmembrane" evidence="8">
    <location>
        <begin position="62"/>
        <end position="458"/>
    </location>
</feature>
<evidence type="ECO:0000313" key="10">
    <source>
        <dbReference type="Proteomes" id="UP000193922"/>
    </source>
</evidence>
<comment type="subcellular location">
    <subcellularLocation>
        <location evidence="1">Membrane</location>
        <topology evidence="1">Multi-pass membrane protein</topology>
    </subcellularLocation>
</comment>
<feature type="transmembrane region" description="Helical" evidence="7">
    <location>
        <begin position="68"/>
        <end position="86"/>
    </location>
</feature>